<evidence type="ECO:0000256" key="1">
    <source>
        <dbReference type="ARBA" id="ARBA00004123"/>
    </source>
</evidence>
<dbReference type="SUPFAM" id="SSF46689">
    <property type="entry name" value="Homeodomain-like"/>
    <property type="match status" value="1"/>
</dbReference>
<dbReference type="PRINTS" id="PR00031">
    <property type="entry name" value="HTHREPRESSR"/>
</dbReference>
<dbReference type="PROSITE" id="PS00027">
    <property type="entry name" value="HOMEOBOX_1"/>
    <property type="match status" value="1"/>
</dbReference>
<evidence type="ECO:0000256" key="8">
    <source>
        <dbReference type="PROSITE-ProRule" id="PRU00108"/>
    </source>
</evidence>
<dbReference type="PROSITE" id="PS50071">
    <property type="entry name" value="HOMEOBOX_2"/>
    <property type="match status" value="1"/>
</dbReference>
<dbReference type="Pfam" id="PF02183">
    <property type="entry name" value="HALZ"/>
    <property type="match status" value="1"/>
</dbReference>
<dbReference type="InterPro" id="IPR001356">
    <property type="entry name" value="HD"/>
</dbReference>
<dbReference type="OrthoDB" id="6159439at2759"/>
<dbReference type="FunFam" id="1.10.10.60:FF:000200">
    <property type="entry name" value="Homeobox-leucine zipper protein ATHB-13"/>
    <property type="match status" value="1"/>
</dbReference>
<dbReference type="CDD" id="cd00086">
    <property type="entry name" value="homeodomain"/>
    <property type="match status" value="1"/>
</dbReference>
<dbReference type="Pfam" id="PF00046">
    <property type="entry name" value="Homeodomain"/>
    <property type="match status" value="1"/>
</dbReference>
<keyword evidence="2 10" id="KW-0805">Transcription regulation</keyword>
<protein>
    <recommendedName>
        <fullName evidence="10">Homeobox-leucine zipper protein</fullName>
    </recommendedName>
    <alternativeName>
        <fullName evidence="10">HD-ZIP protein</fullName>
    </alternativeName>
    <alternativeName>
        <fullName evidence="10">Homeodomain transcription factor</fullName>
    </alternativeName>
</protein>
<gene>
    <name evidence="13" type="ORF">MUK42_15088</name>
</gene>
<evidence type="ECO:0000256" key="3">
    <source>
        <dbReference type="ARBA" id="ARBA00023125"/>
    </source>
</evidence>
<reference evidence="13" key="1">
    <citation type="submission" date="2022-05" db="EMBL/GenBank/DDBJ databases">
        <title>The Musa troglodytarum L. genome provides insights into the mechanism of non-climacteric behaviour and enrichment of carotenoids.</title>
        <authorList>
            <person name="Wang J."/>
        </authorList>
    </citation>
    <scope>NUCLEOTIDE SEQUENCE</scope>
    <source>
        <tissue evidence="13">Leaf</tissue>
    </source>
</reference>
<evidence type="ECO:0000256" key="5">
    <source>
        <dbReference type="ARBA" id="ARBA00023163"/>
    </source>
</evidence>
<evidence type="ECO:0000313" key="13">
    <source>
        <dbReference type="EMBL" id="URE43071.1"/>
    </source>
</evidence>
<dbReference type="GO" id="GO:0045893">
    <property type="term" value="P:positive regulation of DNA-templated transcription"/>
    <property type="evidence" value="ECO:0007669"/>
    <property type="project" value="TreeGrafter"/>
</dbReference>
<dbReference type="PANTHER" id="PTHR24326">
    <property type="entry name" value="HOMEOBOX-LEUCINE ZIPPER PROTEIN"/>
    <property type="match status" value="1"/>
</dbReference>
<feature type="domain" description="Homeobox" evidence="12">
    <location>
        <begin position="80"/>
        <end position="140"/>
    </location>
</feature>
<feature type="DNA-binding region" description="Homeobox" evidence="8">
    <location>
        <begin position="82"/>
        <end position="141"/>
    </location>
</feature>
<evidence type="ECO:0000256" key="11">
    <source>
        <dbReference type="SAM" id="Coils"/>
    </source>
</evidence>
<evidence type="ECO:0000256" key="10">
    <source>
        <dbReference type="RuleBase" id="RU369038"/>
    </source>
</evidence>
<name>A0A9E7L764_9LILI</name>
<dbReference type="InterPro" id="IPR009057">
    <property type="entry name" value="Homeodomain-like_sf"/>
</dbReference>
<keyword evidence="11" id="KW-0175">Coiled coil</keyword>
<evidence type="ECO:0000259" key="12">
    <source>
        <dbReference type="PROSITE" id="PS50071"/>
    </source>
</evidence>
<keyword evidence="5 10" id="KW-0804">Transcription</keyword>
<organism evidence="13 14">
    <name type="scientific">Musa troglodytarum</name>
    <name type="common">fe'i banana</name>
    <dbReference type="NCBI Taxonomy" id="320322"/>
    <lineage>
        <taxon>Eukaryota</taxon>
        <taxon>Viridiplantae</taxon>
        <taxon>Streptophyta</taxon>
        <taxon>Embryophyta</taxon>
        <taxon>Tracheophyta</taxon>
        <taxon>Spermatophyta</taxon>
        <taxon>Magnoliopsida</taxon>
        <taxon>Liliopsida</taxon>
        <taxon>Zingiberales</taxon>
        <taxon>Musaceae</taxon>
        <taxon>Musa</taxon>
    </lineage>
</organism>
<dbReference type="GO" id="GO:0005634">
    <property type="term" value="C:nucleus"/>
    <property type="evidence" value="ECO:0007669"/>
    <property type="project" value="UniProtKB-SubCell"/>
</dbReference>
<dbReference type="InterPro" id="IPR045224">
    <property type="entry name" value="HDZip_class_I_plant"/>
</dbReference>
<dbReference type="EMBL" id="CP097511">
    <property type="protein sequence ID" value="URE43071.1"/>
    <property type="molecule type" value="Genomic_DNA"/>
</dbReference>
<proteinExistence type="inferred from homology"/>
<keyword evidence="14" id="KW-1185">Reference proteome</keyword>
<dbReference type="SMART" id="SM00389">
    <property type="entry name" value="HOX"/>
    <property type="match status" value="1"/>
</dbReference>
<evidence type="ECO:0000256" key="7">
    <source>
        <dbReference type="ARBA" id="ARBA00025748"/>
    </source>
</evidence>
<dbReference type="Proteomes" id="UP001055439">
    <property type="component" value="Chromosome 9"/>
</dbReference>
<keyword evidence="4 8" id="KW-0371">Homeobox</keyword>
<evidence type="ECO:0000256" key="4">
    <source>
        <dbReference type="ARBA" id="ARBA00023155"/>
    </source>
</evidence>
<dbReference type="PANTHER" id="PTHR24326:SF176">
    <property type="entry name" value="HOMEOBOX-LEUCINE ZIPPER PROTEIN ATHB-13"/>
    <property type="match status" value="1"/>
</dbReference>
<keyword evidence="6 8" id="KW-0539">Nucleus</keyword>
<evidence type="ECO:0000256" key="2">
    <source>
        <dbReference type="ARBA" id="ARBA00023015"/>
    </source>
</evidence>
<feature type="coiled-coil region" evidence="11">
    <location>
        <begin position="132"/>
        <end position="180"/>
    </location>
</feature>
<dbReference type="GO" id="GO:0000981">
    <property type="term" value="F:DNA-binding transcription factor activity, RNA polymerase II-specific"/>
    <property type="evidence" value="ECO:0007669"/>
    <property type="project" value="UniProtKB-UniRule"/>
</dbReference>
<accession>A0A9E7L764</accession>
<dbReference type="Gene3D" id="1.10.10.60">
    <property type="entry name" value="Homeodomain-like"/>
    <property type="match status" value="1"/>
</dbReference>
<evidence type="ECO:0000256" key="6">
    <source>
        <dbReference type="ARBA" id="ARBA00023242"/>
    </source>
</evidence>
<comment type="similarity">
    <text evidence="7 10">Belongs to the HD-ZIP homeobox family. Class I subfamily.</text>
</comment>
<evidence type="ECO:0000313" key="14">
    <source>
        <dbReference type="Proteomes" id="UP001055439"/>
    </source>
</evidence>
<comment type="subcellular location">
    <subcellularLocation>
        <location evidence="1 8 9">Nucleus</location>
    </subcellularLocation>
</comment>
<dbReference type="AlphaFoldDB" id="A0A9E7L764"/>
<dbReference type="GO" id="GO:0043565">
    <property type="term" value="F:sequence-specific DNA binding"/>
    <property type="evidence" value="ECO:0007669"/>
    <property type="project" value="InterPro"/>
</dbReference>
<dbReference type="InterPro" id="IPR000047">
    <property type="entry name" value="HTH_motif"/>
</dbReference>
<comment type="function">
    <text evidence="10">Transcription factor.</text>
</comment>
<dbReference type="InterPro" id="IPR003106">
    <property type="entry name" value="Leu_zip_homeo"/>
</dbReference>
<sequence length="463" mass="52456">MMACNGMASSSSFPSNFMFHAETPYEEENQLTPPLSSLLHTSPQDLRGVAPVMGKRSMSFQGIESCEEMNADDDLSDDGWQAGEKKKRLNIEQVRTLEKNFELGNKLEPERKMQLARALGLRPRQVAIWFQNRRARWKTKQLEKDYDVLKRQFEAIKTENEALQSQNKKLQAEILALRGRETSDMINLNKETEGSCSNRSENSSEINLDISRTSVIESSLHPHQILPYFPSIRPADINQLLHNSCKPEFQCAKVENEAPEVSFSNLLGSMGDQSALWRKNATSRVESGPPSDRLVSLLLQDTKLWTRQHPGDQEKCHCQLVPHSLLQVVNIHEEIIKDNCADRMLKTRWTSRHCSHLLQNKERKMKCSKLGIDSNWHVLLVNLARLQDAFVPTQSKQARLKGNLTSRVQDKASVLDTDPMISKLGEEYSAVCGSSSAKSLHGQESCHNTALVIILWLKGNRLS</sequence>
<dbReference type="InterPro" id="IPR017970">
    <property type="entry name" value="Homeobox_CS"/>
</dbReference>
<evidence type="ECO:0000256" key="9">
    <source>
        <dbReference type="RuleBase" id="RU000682"/>
    </source>
</evidence>
<keyword evidence="3 8" id="KW-0238">DNA-binding</keyword>